<gene>
    <name evidence="1" type="ORF">ABID21_002254</name>
</gene>
<keyword evidence="1" id="KW-0503">Monooxygenase</keyword>
<proteinExistence type="predicted"/>
<keyword evidence="1" id="KW-0560">Oxidoreductase</keyword>
<reference evidence="1 2" key="1">
    <citation type="submission" date="2024-06" db="EMBL/GenBank/DDBJ databases">
        <title>Genomic Encyclopedia of Type Strains, Phase IV (KMG-IV): sequencing the most valuable type-strain genomes for metagenomic binning, comparative biology and taxonomic classification.</title>
        <authorList>
            <person name="Goeker M."/>
        </authorList>
    </citation>
    <scope>NUCLEOTIDE SEQUENCE [LARGE SCALE GENOMIC DNA]</scope>
    <source>
        <strain evidence="1 2">DSM 105042</strain>
    </source>
</reference>
<dbReference type="Gene3D" id="3.30.70.100">
    <property type="match status" value="1"/>
</dbReference>
<dbReference type="InterPro" id="IPR011008">
    <property type="entry name" value="Dimeric_a/b-barrel"/>
</dbReference>
<accession>A0ABV2H6G3</accession>
<dbReference type="SUPFAM" id="SSF54909">
    <property type="entry name" value="Dimeric alpha+beta barrel"/>
    <property type="match status" value="1"/>
</dbReference>
<protein>
    <submittedName>
        <fullName evidence="1">Quinol monooxygenase YgiN</fullName>
    </submittedName>
</protein>
<organism evidence="1 2">
    <name type="scientific">Pseudorhizobium tarimense</name>
    <dbReference type="NCBI Taxonomy" id="1079109"/>
    <lineage>
        <taxon>Bacteria</taxon>
        <taxon>Pseudomonadati</taxon>
        <taxon>Pseudomonadota</taxon>
        <taxon>Alphaproteobacteria</taxon>
        <taxon>Hyphomicrobiales</taxon>
        <taxon>Rhizobiaceae</taxon>
        <taxon>Rhizobium/Agrobacterium group</taxon>
        <taxon>Pseudorhizobium</taxon>
    </lineage>
</organism>
<dbReference type="GO" id="GO:0004497">
    <property type="term" value="F:monooxygenase activity"/>
    <property type="evidence" value="ECO:0007669"/>
    <property type="project" value="UniProtKB-KW"/>
</dbReference>
<evidence type="ECO:0000313" key="2">
    <source>
        <dbReference type="Proteomes" id="UP001549031"/>
    </source>
</evidence>
<keyword evidence="2" id="KW-1185">Reference proteome</keyword>
<comment type="caution">
    <text evidence="1">The sequence shown here is derived from an EMBL/GenBank/DDBJ whole genome shotgun (WGS) entry which is preliminary data.</text>
</comment>
<dbReference type="RefSeq" id="WP_247244225.1">
    <property type="nucleotide sequence ID" value="NZ_JALJRA010000008.1"/>
</dbReference>
<dbReference type="Proteomes" id="UP001549031">
    <property type="component" value="Unassembled WGS sequence"/>
</dbReference>
<name>A0ABV2H6G3_9HYPH</name>
<dbReference type="EMBL" id="JBEPLJ010000008">
    <property type="protein sequence ID" value="MET3586137.1"/>
    <property type="molecule type" value="Genomic_DNA"/>
</dbReference>
<evidence type="ECO:0000313" key="1">
    <source>
        <dbReference type="EMBL" id="MET3586137.1"/>
    </source>
</evidence>
<sequence length="117" mass="13291">MNHITCVFHLAVEPDHLGEFKSLINDIVEDARRETGTVIYEYSINAADETEIHIVERYQADAVLPHINETFAPYAQRFLALAQIKALYVYGETTLDIRNKLDDFGAVYLTPLVGLHN</sequence>